<protein>
    <submittedName>
        <fullName evidence="1">Uncharacterized protein</fullName>
    </submittedName>
</protein>
<evidence type="ECO:0000313" key="2">
    <source>
        <dbReference type="Proteomes" id="UP001158986"/>
    </source>
</evidence>
<dbReference type="EMBL" id="CAKLCB010000328">
    <property type="protein sequence ID" value="CAH0520087.1"/>
    <property type="molecule type" value="Genomic_DNA"/>
</dbReference>
<proteinExistence type="predicted"/>
<evidence type="ECO:0000313" key="1">
    <source>
        <dbReference type="EMBL" id="CAH0520087.1"/>
    </source>
</evidence>
<accession>A0ABN8D4J6</accession>
<organism evidence="1 2">
    <name type="scientific">Peronospora belbahrii</name>
    <dbReference type="NCBI Taxonomy" id="622444"/>
    <lineage>
        <taxon>Eukaryota</taxon>
        <taxon>Sar</taxon>
        <taxon>Stramenopiles</taxon>
        <taxon>Oomycota</taxon>
        <taxon>Peronosporomycetes</taxon>
        <taxon>Peronosporales</taxon>
        <taxon>Peronosporaceae</taxon>
        <taxon>Peronospora</taxon>
    </lineage>
</organism>
<reference evidence="1 2" key="1">
    <citation type="submission" date="2021-11" db="EMBL/GenBank/DDBJ databases">
        <authorList>
            <person name="Islam A."/>
            <person name="Islam S."/>
            <person name="Flora M.S."/>
            <person name="Rahman M."/>
            <person name="Ziaur R.M."/>
            <person name="Epstein J.H."/>
            <person name="Hassan M."/>
            <person name="Klassen M."/>
            <person name="Woodard K."/>
            <person name="Webb A."/>
            <person name="Webby R.J."/>
            <person name="El Zowalaty M.E."/>
        </authorList>
    </citation>
    <scope>NUCLEOTIDE SEQUENCE [LARGE SCALE GENOMIC DNA]</scope>
    <source>
        <strain evidence="1">Pbs1</strain>
    </source>
</reference>
<sequence>MCRLAINSTSKEHFIGAEAEVGSSTPTGQQPTCLTDFLVASKRCLSLKQKDGLLLRTSSLKQSIFRVKVFETVDACLMRNRPPYLVERFQIATNTLPSIKSKQLFIGKLTWTYSCRSAAFVFLLDS</sequence>
<comment type="caution">
    <text evidence="1">The sequence shown here is derived from an EMBL/GenBank/DDBJ whole genome shotgun (WGS) entry which is preliminary data.</text>
</comment>
<gene>
    <name evidence="1" type="ORF">PBS001_LOCUS6589</name>
</gene>
<keyword evidence="2" id="KW-1185">Reference proteome</keyword>
<name>A0ABN8D4J6_9STRA</name>
<dbReference type="Proteomes" id="UP001158986">
    <property type="component" value="Unassembled WGS sequence"/>
</dbReference>